<evidence type="ECO:0000256" key="1">
    <source>
        <dbReference type="SAM" id="Phobius"/>
    </source>
</evidence>
<keyword evidence="3" id="KW-1185">Reference proteome</keyword>
<evidence type="ECO:0000313" key="3">
    <source>
        <dbReference type="Proteomes" id="UP001165060"/>
    </source>
</evidence>
<protein>
    <submittedName>
        <fullName evidence="2">Uncharacterized protein</fullName>
    </submittedName>
</protein>
<accession>A0ABQ6MWU7</accession>
<keyword evidence="1" id="KW-1133">Transmembrane helix</keyword>
<gene>
    <name evidence="2" type="ORF">TeGR_g4142</name>
</gene>
<feature type="transmembrane region" description="Helical" evidence="1">
    <location>
        <begin position="118"/>
        <end position="138"/>
    </location>
</feature>
<comment type="caution">
    <text evidence="2">The sequence shown here is derived from an EMBL/GenBank/DDBJ whole genome shotgun (WGS) entry which is preliminary data.</text>
</comment>
<reference evidence="2 3" key="1">
    <citation type="journal article" date="2023" name="Commun. Biol.">
        <title>Genome analysis of Parmales, the sister group of diatoms, reveals the evolutionary specialization of diatoms from phago-mixotrophs to photoautotrophs.</title>
        <authorList>
            <person name="Ban H."/>
            <person name="Sato S."/>
            <person name="Yoshikawa S."/>
            <person name="Yamada K."/>
            <person name="Nakamura Y."/>
            <person name="Ichinomiya M."/>
            <person name="Sato N."/>
            <person name="Blanc-Mathieu R."/>
            <person name="Endo H."/>
            <person name="Kuwata A."/>
            <person name="Ogata H."/>
        </authorList>
    </citation>
    <scope>NUCLEOTIDE SEQUENCE [LARGE SCALE GENOMIC DNA]</scope>
</reference>
<organism evidence="2 3">
    <name type="scientific">Tetraparma gracilis</name>
    <dbReference type="NCBI Taxonomy" id="2962635"/>
    <lineage>
        <taxon>Eukaryota</taxon>
        <taxon>Sar</taxon>
        <taxon>Stramenopiles</taxon>
        <taxon>Ochrophyta</taxon>
        <taxon>Bolidophyceae</taxon>
        <taxon>Parmales</taxon>
        <taxon>Triparmaceae</taxon>
        <taxon>Tetraparma</taxon>
    </lineage>
</organism>
<name>A0ABQ6MWU7_9STRA</name>
<keyword evidence="1" id="KW-0812">Transmembrane</keyword>
<keyword evidence="1" id="KW-0472">Membrane</keyword>
<feature type="transmembrane region" description="Helical" evidence="1">
    <location>
        <begin position="150"/>
        <end position="172"/>
    </location>
</feature>
<evidence type="ECO:0000313" key="2">
    <source>
        <dbReference type="EMBL" id="GMI34446.1"/>
    </source>
</evidence>
<sequence>MKLLMLSNATSDAAVDEWILTFPALRELESAHPFIRPFMNEIVKHILSVADFGLKMRLFGGAGLSVFDLVSDVYMIIVFLGSEETRGVAHVNIIIVEKTIVDFTSCWLLRSPIQMHGCYFLFNQLSTFASVFASVYLYSMSFDHLPARMLWISAGSISAAWALTYLSLVLMVKPEWRSSFWSTRTTLDEARTTFFDGATDEEKMGIFGLHEAKWRVYRGEVREWTHANWDRWKEEKPAWFTETEEVIQRVPDEFVPVADLAALNAANGGKRRRSNVGLASSARRASVSNDVS</sequence>
<dbReference type="EMBL" id="BRYB01003311">
    <property type="protein sequence ID" value="GMI34446.1"/>
    <property type="molecule type" value="Genomic_DNA"/>
</dbReference>
<dbReference type="Proteomes" id="UP001165060">
    <property type="component" value="Unassembled WGS sequence"/>
</dbReference>
<proteinExistence type="predicted"/>